<dbReference type="Gene3D" id="1.20.58.1000">
    <property type="entry name" value="Metal-sensitive repressor, helix protomer"/>
    <property type="match status" value="1"/>
</dbReference>
<dbReference type="Pfam" id="PF02583">
    <property type="entry name" value="Trns_repr_metal"/>
    <property type="match status" value="1"/>
</dbReference>
<name>A0ABS7ALH1_9CLOT</name>
<proteinExistence type="predicted"/>
<keyword evidence="2" id="KW-1185">Reference proteome</keyword>
<accession>A0ABS7ALH1</accession>
<protein>
    <submittedName>
        <fullName evidence="1">Metal-sensing transcriptional repressor</fullName>
    </submittedName>
</protein>
<dbReference type="EMBL" id="JAHXPT010000003">
    <property type="protein sequence ID" value="MBW6409508.1"/>
    <property type="molecule type" value="Genomic_DNA"/>
</dbReference>
<dbReference type="RefSeq" id="WP_219778564.1">
    <property type="nucleotide sequence ID" value="NZ_JAHXPT010000003.1"/>
</dbReference>
<evidence type="ECO:0000313" key="2">
    <source>
        <dbReference type="Proteomes" id="UP001519921"/>
    </source>
</evidence>
<dbReference type="InterPro" id="IPR038390">
    <property type="entry name" value="Metal_Tscrpt_repr_sf"/>
</dbReference>
<gene>
    <name evidence="1" type="ORF">KYD98_05340</name>
</gene>
<organism evidence="1 2">
    <name type="scientific">Clostridium weizhouense</name>
    <dbReference type="NCBI Taxonomy" id="2859781"/>
    <lineage>
        <taxon>Bacteria</taxon>
        <taxon>Bacillati</taxon>
        <taxon>Bacillota</taxon>
        <taxon>Clostridia</taxon>
        <taxon>Eubacteriales</taxon>
        <taxon>Clostridiaceae</taxon>
        <taxon>Clostridium</taxon>
    </lineage>
</organism>
<dbReference type="Proteomes" id="UP001519921">
    <property type="component" value="Unassembled WGS sequence"/>
</dbReference>
<sequence length="90" mass="10460">MEENIIYSEAYIIKILLMIIRHAEILENIYCKEDIDNKILIKIASFKSLLNNTGKIILKSHMSNCIEQLVKNNNQDSITKLNDVIEKILK</sequence>
<evidence type="ECO:0000313" key="1">
    <source>
        <dbReference type="EMBL" id="MBW6409508.1"/>
    </source>
</evidence>
<reference evidence="1 2" key="1">
    <citation type="submission" date="2021-07" db="EMBL/GenBank/DDBJ databases">
        <title>Clostridium weizhouense sp. nov., an anaerobic bacterium isolated from activated sludge of Petroleum wastewater.</title>
        <authorList>
            <person name="Li Q."/>
        </authorList>
    </citation>
    <scope>NUCLEOTIDE SEQUENCE [LARGE SCALE GENOMIC DNA]</scope>
    <source>
        <strain evidence="1 2">YB-6</strain>
    </source>
</reference>
<comment type="caution">
    <text evidence="1">The sequence shown here is derived from an EMBL/GenBank/DDBJ whole genome shotgun (WGS) entry which is preliminary data.</text>
</comment>
<dbReference type="InterPro" id="IPR003735">
    <property type="entry name" value="Metal_Tscrpt_repr"/>
</dbReference>